<evidence type="ECO:0000313" key="2">
    <source>
        <dbReference type="EMBL" id="OGK40430.1"/>
    </source>
</evidence>
<keyword evidence="1" id="KW-0175">Coiled coil</keyword>
<protein>
    <submittedName>
        <fullName evidence="2">Uncharacterized protein</fullName>
    </submittedName>
</protein>
<organism evidence="2 3">
    <name type="scientific">Candidatus Roizmanbacteria bacterium RIFCSPLOWO2_01_FULL_35_13</name>
    <dbReference type="NCBI Taxonomy" id="1802055"/>
    <lineage>
        <taxon>Bacteria</taxon>
        <taxon>Candidatus Roizmaniibacteriota</taxon>
    </lineage>
</organism>
<feature type="coiled-coil region" evidence="1">
    <location>
        <begin position="45"/>
        <end position="99"/>
    </location>
</feature>
<dbReference type="AlphaFoldDB" id="A0A1F7IAR5"/>
<proteinExistence type="predicted"/>
<dbReference type="EMBL" id="MGAF01000033">
    <property type="protein sequence ID" value="OGK40430.1"/>
    <property type="molecule type" value="Genomic_DNA"/>
</dbReference>
<evidence type="ECO:0000313" key="3">
    <source>
        <dbReference type="Proteomes" id="UP000179270"/>
    </source>
</evidence>
<comment type="caution">
    <text evidence="2">The sequence shown here is derived from an EMBL/GenBank/DDBJ whole genome shotgun (WGS) entry which is preliminary data.</text>
</comment>
<dbReference type="Proteomes" id="UP000179270">
    <property type="component" value="Unassembled WGS sequence"/>
</dbReference>
<sequence>MAELNELMTLEQMIKGYMGDLVRIQEKIKTQKEMFKQSFEQDKDYSKAEEEAKELIRKKTEQKQRIVKTDAVSAVQMKIDELQTELKEARQSLSDYLNRYILLTQKSEFLGPDGEAYQIVRSAKLVKKK</sequence>
<gene>
    <name evidence="2" type="ORF">A3A74_01860</name>
</gene>
<evidence type="ECO:0000256" key="1">
    <source>
        <dbReference type="SAM" id="Coils"/>
    </source>
</evidence>
<dbReference type="STRING" id="1802055.A3A74_01860"/>
<accession>A0A1F7IAR5</accession>
<name>A0A1F7IAR5_9BACT</name>
<reference evidence="2 3" key="1">
    <citation type="journal article" date="2016" name="Nat. Commun.">
        <title>Thousands of microbial genomes shed light on interconnected biogeochemical processes in an aquifer system.</title>
        <authorList>
            <person name="Anantharaman K."/>
            <person name="Brown C.T."/>
            <person name="Hug L.A."/>
            <person name="Sharon I."/>
            <person name="Castelle C.J."/>
            <person name="Probst A.J."/>
            <person name="Thomas B.C."/>
            <person name="Singh A."/>
            <person name="Wilkins M.J."/>
            <person name="Karaoz U."/>
            <person name="Brodie E.L."/>
            <person name="Williams K.H."/>
            <person name="Hubbard S.S."/>
            <person name="Banfield J.F."/>
        </authorList>
    </citation>
    <scope>NUCLEOTIDE SEQUENCE [LARGE SCALE GENOMIC DNA]</scope>
</reference>